<protein>
    <submittedName>
        <fullName evidence="1">Uncharacterized protein</fullName>
    </submittedName>
</protein>
<sequence length="110" mass="13283">MFKHQKYTTFLRDLSNYLWRERELAHRCLDLKKLKNKTLPGGGDIVLCSPRKLDLYLSTFQDYLNESRYYKNLTDNEKDIMIKNSTESLSVAIRDARFLFMKKNRRRRTV</sequence>
<organism evidence="1 2">
    <name type="scientific">Trichomalopsis sarcophagae</name>
    <dbReference type="NCBI Taxonomy" id="543379"/>
    <lineage>
        <taxon>Eukaryota</taxon>
        <taxon>Metazoa</taxon>
        <taxon>Ecdysozoa</taxon>
        <taxon>Arthropoda</taxon>
        <taxon>Hexapoda</taxon>
        <taxon>Insecta</taxon>
        <taxon>Pterygota</taxon>
        <taxon>Neoptera</taxon>
        <taxon>Endopterygota</taxon>
        <taxon>Hymenoptera</taxon>
        <taxon>Apocrita</taxon>
        <taxon>Proctotrupomorpha</taxon>
        <taxon>Chalcidoidea</taxon>
        <taxon>Pteromalidae</taxon>
        <taxon>Pteromalinae</taxon>
        <taxon>Trichomalopsis</taxon>
    </lineage>
</organism>
<name>A0A232F007_9HYME</name>
<evidence type="ECO:0000313" key="2">
    <source>
        <dbReference type="Proteomes" id="UP000215335"/>
    </source>
</evidence>
<comment type="caution">
    <text evidence="1">The sequence shown here is derived from an EMBL/GenBank/DDBJ whole genome shotgun (WGS) entry which is preliminary data.</text>
</comment>
<dbReference type="EMBL" id="NNAY01001462">
    <property type="protein sequence ID" value="OXU23893.1"/>
    <property type="molecule type" value="Genomic_DNA"/>
</dbReference>
<keyword evidence="2" id="KW-1185">Reference proteome</keyword>
<accession>A0A232F007</accession>
<gene>
    <name evidence="1" type="ORF">TSAR_015464</name>
</gene>
<evidence type="ECO:0000313" key="1">
    <source>
        <dbReference type="EMBL" id="OXU23893.1"/>
    </source>
</evidence>
<dbReference type="AlphaFoldDB" id="A0A232F007"/>
<proteinExistence type="predicted"/>
<reference evidence="1 2" key="1">
    <citation type="journal article" date="2017" name="Curr. Biol.">
        <title>The Evolution of Venom by Co-option of Single-Copy Genes.</title>
        <authorList>
            <person name="Martinson E.O."/>
            <person name="Mrinalini"/>
            <person name="Kelkar Y.D."/>
            <person name="Chang C.H."/>
            <person name="Werren J.H."/>
        </authorList>
    </citation>
    <scope>NUCLEOTIDE SEQUENCE [LARGE SCALE GENOMIC DNA]</scope>
    <source>
        <strain evidence="1 2">Alberta</strain>
        <tissue evidence="1">Whole body</tissue>
    </source>
</reference>
<dbReference type="Proteomes" id="UP000215335">
    <property type="component" value="Unassembled WGS sequence"/>
</dbReference>